<evidence type="ECO:0000313" key="3">
    <source>
        <dbReference type="Proteomes" id="UP000182692"/>
    </source>
</evidence>
<dbReference type="STRING" id="1121869.SAMN03084138_02917"/>
<dbReference type="Proteomes" id="UP000182692">
    <property type="component" value="Unassembled WGS sequence"/>
</dbReference>
<dbReference type="AlphaFoldDB" id="A0A1I5SLV4"/>
<dbReference type="PANTHER" id="PTHR38436">
    <property type="entry name" value="POLYKETIDE CYCLASE SNOAL-LIKE DOMAIN"/>
    <property type="match status" value="1"/>
</dbReference>
<reference evidence="2 3" key="1">
    <citation type="submission" date="2016-10" db="EMBL/GenBank/DDBJ databases">
        <authorList>
            <person name="de Groot N.N."/>
        </authorList>
    </citation>
    <scope>NUCLEOTIDE SEQUENCE [LARGE SCALE GENOMIC DNA]</scope>
    <source>
        <strain evidence="2 3">DSM 15893</strain>
    </source>
</reference>
<accession>A0A1I5SLV4</accession>
<dbReference type="Pfam" id="PF12680">
    <property type="entry name" value="SnoaL_2"/>
    <property type="match status" value="1"/>
</dbReference>
<dbReference type="GO" id="GO:0030638">
    <property type="term" value="P:polyketide metabolic process"/>
    <property type="evidence" value="ECO:0007669"/>
    <property type="project" value="InterPro"/>
</dbReference>
<dbReference type="InterPro" id="IPR032710">
    <property type="entry name" value="NTF2-like_dom_sf"/>
</dbReference>
<dbReference type="Pfam" id="PF07366">
    <property type="entry name" value="SnoaL"/>
    <property type="match status" value="1"/>
</dbReference>
<dbReference type="PANTHER" id="PTHR38436:SF1">
    <property type="entry name" value="ESTER CYCLASE"/>
    <property type="match status" value="1"/>
</dbReference>
<dbReference type="SUPFAM" id="SSF54427">
    <property type="entry name" value="NTF2-like"/>
    <property type="match status" value="2"/>
</dbReference>
<feature type="domain" description="SnoaL-like" evidence="1">
    <location>
        <begin position="36"/>
        <end position="143"/>
    </location>
</feature>
<dbReference type="GeneID" id="35870470"/>
<proteinExistence type="predicted"/>
<evidence type="ECO:0000313" key="2">
    <source>
        <dbReference type="EMBL" id="SFP71703.1"/>
    </source>
</evidence>
<gene>
    <name evidence="2" type="ORF">SAMN03084138_02917</name>
</gene>
<dbReference type="InterPro" id="IPR009959">
    <property type="entry name" value="Cyclase_SnoaL-like"/>
</dbReference>
<evidence type="ECO:0000259" key="1">
    <source>
        <dbReference type="Pfam" id="PF12680"/>
    </source>
</evidence>
<organism evidence="2 3">
    <name type="scientific">Enterovibrio norvegicus DSM 15893</name>
    <dbReference type="NCBI Taxonomy" id="1121869"/>
    <lineage>
        <taxon>Bacteria</taxon>
        <taxon>Pseudomonadati</taxon>
        <taxon>Pseudomonadota</taxon>
        <taxon>Gammaproteobacteria</taxon>
        <taxon>Vibrionales</taxon>
        <taxon>Vibrionaceae</taxon>
        <taxon>Enterovibrio</taxon>
    </lineage>
</organism>
<dbReference type="EMBL" id="FOWR01000022">
    <property type="protein sequence ID" value="SFP71703.1"/>
    <property type="molecule type" value="Genomic_DNA"/>
</dbReference>
<dbReference type="InterPro" id="IPR037401">
    <property type="entry name" value="SnoaL-like"/>
</dbReference>
<dbReference type="OrthoDB" id="9182871at2"/>
<dbReference type="RefSeq" id="WP_017009271.1">
    <property type="nucleotide sequence ID" value="NZ_FOWR01000022.1"/>
</dbReference>
<sequence>MDTLKRIIAVSIISMLPWGISHADAQSDNTLAVAKSFLEAAGSGNGAKLTELMSDDFVWHNEGDKRIPWIGPWKGQEEVMGKFMPAFGKGLTVTSWSTDHSFANADQAVFMGSMSAILNNTGVDTGKFTWAVRVHVEDDKVKSWNWMEDSYAVSKAYNDNTQANKTTVETFYTLLSNPGSEEAVKAFSANTADNWESVGNYSGMNKSKGAFLGQMGYFAKLIPDLNWNIEEMTHADDRVIVRGRATGTPTGPLFGVDGAGKRFDIMTIDVHTIENGKITKSHHVEDWAGALKQLKGK</sequence>
<protein>
    <submittedName>
        <fullName evidence="2">Predicted ester cyclase</fullName>
    </submittedName>
</protein>
<name>A0A1I5SLV4_9GAMM</name>
<dbReference type="Gene3D" id="3.10.450.50">
    <property type="match status" value="2"/>
</dbReference>